<organism evidence="2 3">
    <name type="scientific">Lacticaseibacillus thailandensis DSM 22698 = JCM 13996</name>
    <dbReference type="NCBI Taxonomy" id="1423810"/>
    <lineage>
        <taxon>Bacteria</taxon>
        <taxon>Bacillati</taxon>
        <taxon>Bacillota</taxon>
        <taxon>Bacilli</taxon>
        <taxon>Lactobacillales</taxon>
        <taxon>Lactobacillaceae</taxon>
        <taxon>Lacticaseibacillus</taxon>
    </lineage>
</organism>
<feature type="domain" description="HTH cro/C1-type" evidence="1">
    <location>
        <begin position="34"/>
        <end position="88"/>
    </location>
</feature>
<evidence type="ECO:0000313" key="2">
    <source>
        <dbReference type="EMBL" id="KRM87448.1"/>
    </source>
</evidence>
<sequence length="325" mass="37071">MYNLVINGLQVAWRTVNIGGPIMAVDFEAVGRYIEELRLAKHIPRHRLAQDLGWSQKTLQRIAQGQVDMKLSQFIHLLSYLTAEPEEVDGLVEGHTWSFDQVDGHIINAGATGDTKQLEATKAELTAAMKKEYLPWMKSEILTCDIMLCELRGDDDGAHQAANRLFHQLANYEQWTAFDFRVVSRVVSYVPYAELRDTFKGHELNERALGWTRLDDQADAVLDSFYIGLIDSAVDSGKVDNVLEVCDLIRQRVVLWSNYYFRMYKRLCVAIVELLTGDQQQAVKMKDDLLASVGGFIPHNIFQRDHDGIEQLWRNVERLRAGATE</sequence>
<dbReference type="PATRIC" id="fig|1423810.4.peg.977"/>
<protein>
    <recommendedName>
        <fullName evidence="1">HTH cro/C1-type domain-containing protein</fullName>
    </recommendedName>
</protein>
<dbReference type="GO" id="GO:0003677">
    <property type="term" value="F:DNA binding"/>
    <property type="evidence" value="ECO:0007669"/>
    <property type="project" value="InterPro"/>
</dbReference>
<evidence type="ECO:0000313" key="3">
    <source>
        <dbReference type="Proteomes" id="UP000051789"/>
    </source>
</evidence>
<dbReference type="InterPro" id="IPR001387">
    <property type="entry name" value="Cro/C1-type_HTH"/>
</dbReference>
<dbReference type="SUPFAM" id="SSF47413">
    <property type="entry name" value="lambda repressor-like DNA-binding domains"/>
    <property type="match status" value="1"/>
</dbReference>
<gene>
    <name evidence="2" type="ORF">FD19_GL000952</name>
</gene>
<name>A0A0R2C734_9LACO</name>
<dbReference type="InterPro" id="IPR010982">
    <property type="entry name" value="Lambda_DNA-bd_dom_sf"/>
</dbReference>
<evidence type="ECO:0000259" key="1">
    <source>
        <dbReference type="PROSITE" id="PS50943"/>
    </source>
</evidence>
<comment type="caution">
    <text evidence="2">The sequence shown here is derived from an EMBL/GenBank/DDBJ whole genome shotgun (WGS) entry which is preliminary data.</text>
</comment>
<proteinExistence type="predicted"/>
<dbReference type="PROSITE" id="PS50943">
    <property type="entry name" value="HTH_CROC1"/>
    <property type="match status" value="1"/>
</dbReference>
<accession>A0A0R2C734</accession>
<dbReference type="Gene3D" id="1.10.260.40">
    <property type="entry name" value="lambda repressor-like DNA-binding domains"/>
    <property type="match status" value="1"/>
</dbReference>
<dbReference type="EMBL" id="AYZK01000002">
    <property type="protein sequence ID" value="KRM87448.1"/>
    <property type="molecule type" value="Genomic_DNA"/>
</dbReference>
<dbReference type="AlphaFoldDB" id="A0A0R2C734"/>
<dbReference type="CDD" id="cd00093">
    <property type="entry name" value="HTH_XRE"/>
    <property type="match status" value="1"/>
</dbReference>
<dbReference type="Proteomes" id="UP000051789">
    <property type="component" value="Unassembled WGS sequence"/>
</dbReference>
<reference evidence="2 3" key="1">
    <citation type="journal article" date="2015" name="Genome Announc.">
        <title>Expanding the biotechnology potential of lactobacilli through comparative genomics of 213 strains and associated genera.</title>
        <authorList>
            <person name="Sun Z."/>
            <person name="Harris H.M."/>
            <person name="McCann A."/>
            <person name="Guo C."/>
            <person name="Argimon S."/>
            <person name="Zhang W."/>
            <person name="Yang X."/>
            <person name="Jeffery I.B."/>
            <person name="Cooney J.C."/>
            <person name="Kagawa T.F."/>
            <person name="Liu W."/>
            <person name="Song Y."/>
            <person name="Salvetti E."/>
            <person name="Wrobel A."/>
            <person name="Rasinkangas P."/>
            <person name="Parkhill J."/>
            <person name="Rea M.C."/>
            <person name="O'Sullivan O."/>
            <person name="Ritari J."/>
            <person name="Douillard F.P."/>
            <person name="Paul Ross R."/>
            <person name="Yang R."/>
            <person name="Briner A.E."/>
            <person name="Felis G.E."/>
            <person name="de Vos W.M."/>
            <person name="Barrangou R."/>
            <person name="Klaenhammer T.R."/>
            <person name="Caufield P.W."/>
            <person name="Cui Y."/>
            <person name="Zhang H."/>
            <person name="O'Toole P.W."/>
        </authorList>
    </citation>
    <scope>NUCLEOTIDE SEQUENCE [LARGE SCALE GENOMIC DNA]</scope>
    <source>
        <strain evidence="2 3">DSM 22698</strain>
    </source>
</reference>
<keyword evidence="3" id="KW-1185">Reference proteome</keyword>